<protein>
    <submittedName>
        <fullName evidence="2">Uncharacterized protein</fullName>
    </submittedName>
</protein>
<feature type="compositionally biased region" description="Basic residues" evidence="1">
    <location>
        <begin position="114"/>
        <end position="128"/>
    </location>
</feature>
<sequence length="128" mass="14422">MEKAARTSDAITSVRPSVMTLAKFFLQQVHQVLGLTIYALAADHIDEFQVLCVTLASWAGELKKECGARLTATLDQISFFDIFGVVVRHFLVFEREYVENLCSRRSPSKDGQKGMKKTTRRGVAHMQK</sequence>
<gene>
    <name evidence="2" type="ORF">R1flu_027645</name>
</gene>
<comment type="caution">
    <text evidence="2">The sequence shown here is derived from an EMBL/GenBank/DDBJ whole genome shotgun (WGS) entry which is preliminary data.</text>
</comment>
<dbReference type="EMBL" id="JBHFFA010000008">
    <property type="protein sequence ID" value="KAL2609072.1"/>
    <property type="molecule type" value="Genomic_DNA"/>
</dbReference>
<accession>A0ABD1XJF5</accession>
<name>A0ABD1XJF5_9MARC</name>
<proteinExistence type="predicted"/>
<feature type="region of interest" description="Disordered" evidence="1">
    <location>
        <begin position="105"/>
        <end position="128"/>
    </location>
</feature>
<evidence type="ECO:0000313" key="3">
    <source>
        <dbReference type="Proteomes" id="UP001605036"/>
    </source>
</evidence>
<organism evidence="2 3">
    <name type="scientific">Riccia fluitans</name>
    <dbReference type="NCBI Taxonomy" id="41844"/>
    <lineage>
        <taxon>Eukaryota</taxon>
        <taxon>Viridiplantae</taxon>
        <taxon>Streptophyta</taxon>
        <taxon>Embryophyta</taxon>
        <taxon>Marchantiophyta</taxon>
        <taxon>Marchantiopsida</taxon>
        <taxon>Marchantiidae</taxon>
        <taxon>Marchantiales</taxon>
        <taxon>Ricciaceae</taxon>
        <taxon>Riccia</taxon>
    </lineage>
</organism>
<evidence type="ECO:0000256" key="1">
    <source>
        <dbReference type="SAM" id="MobiDB-lite"/>
    </source>
</evidence>
<dbReference type="AlphaFoldDB" id="A0ABD1XJF5"/>
<keyword evidence="3" id="KW-1185">Reference proteome</keyword>
<evidence type="ECO:0000313" key="2">
    <source>
        <dbReference type="EMBL" id="KAL2609072.1"/>
    </source>
</evidence>
<reference evidence="2 3" key="1">
    <citation type="submission" date="2024-09" db="EMBL/GenBank/DDBJ databases">
        <title>Chromosome-scale assembly of Riccia fluitans.</title>
        <authorList>
            <person name="Paukszto L."/>
            <person name="Sawicki J."/>
            <person name="Karawczyk K."/>
            <person name="Piernik-Szablinska J."/>
            <person name="Szczecinska M."/>
            <person name="Mazdziarz M."/>
        </authorList>
    </citation>
    <scope>NUCLEOTIDE SEQUENCE [LARGE SCALE GENOMIC DNA]</scope>
    <source>
        <strain evidence="2">Rf_01</strain>
        <tissue evidence="2">Aerial parts of the thallus</tissue>
    </source>
</reference>
<dbReference type="Proteomes" id="UP001605036">
    <property type="component" value="Unassembled WGS sequence"/>
</dbReference>